<dbReference type="Proteomes" id="UP000198809">
    <property type="component" value="Unassembled WGS sequence"/>
</dbReference>
<dbReference type="PANTHER" id="PTHR23513">
    <property type="entry name" value="INTEGRAL MEMBRANE EFFLUX PROTEIN-RELATED"/>
    <property type="match status" value="1"/>
</dbReference>
<dbReference type="GO" id="GO:0005886">
    <property type="term" value="C:plasma membrane"/>
    <property type="evidence" value="ECO:0007669"/>
    <property type="project" value="UniProtKB-SubCell"/>
</dbReference>
<dbReference type="RefSeq" id="WP_036596971.1">
    <property type="nucleotide sequence ID" value="NZ_CP076607.1"/>
</dbReference>
<dbReference type="PRINTS" id="PR01988">
    <property type="entry name" value="EXPORTERBACE"/>
</dbReference>
<proteinExistence type="predicted"/>
<keyword evidence="4 7" id="KW-0812">Transmembrane</keyword>
<feature type="transmembrane region" description="Helical" evidence="7">
    <location>
        <begin position="77"/>
        <end position="95"/>
    </location>
</feature>
<feature type="transmembrane region" description="Helical" evidence="7">
    <location>
        <begin position="311"/>
        <end position="332"/>
    </location>
</feature>
<reference evidence="10 11" key="1">
    <citation type="submission" date="2016-10" db="EMBL/GenBank/DDBJ databases">
        <authorList>
            <person name="de Groot N.N."/>
        </authorList>
    </citation>
    <scope>NUCLEOTIDE SEQUENCE [LARGE SCALE GENOMIC DNA]</scope>
    <source>
        <strain evidence="10 11">CGMCC 1.10238</strain>
    </source>
</reference>
<accession>A0A1H8J0M1</accession>
<evidence type="ECO:0000256" key="6">
    <source>
        <dbReference type="ARBA" id="ARBA00023136"/>
    </source>
</evidence>
<feature type="domain" description="Major facilitator superfamily (MFS) profile" evidence="8">
    <location>
        <begin position="1"/>
        <end position="402"/>
    </location>
</feature>
<dbReference type="PROSITE" id="PS50850">
    <property type="entry name" value="MFS"/>
    <property type="match status" value="1"/>
</dbReference>
<dbReference type="Gene3D" id="1.20.1250.20">
    <property type="entry name" value="MFS general substrate transporter like domains"/>
    <property type="match status" value="1"/>
</dbReference>
<dbReference type="EMBL" id="FODH01000002">
    <property type="protein sequence ID" value="SEN74251.1"/>
    <property type="molecule type" value="Genomic_DNA"/>
</dbReference>
<evidence type="ECO:0000259" key="8">
    <source>
        <dbReference type="PROSITE" id="PS50850"/>
    </source>
</evidence>
<keyword evidence="12" id="KW-1185">Reference proteome</keyword>
<feature type="transmembrane region" description="Helical" evidence="7">
    <location>
        <begin position="101"/>
        <end position="120"/>
    </location>
</feature>
<reference evidence="9 12" key="2">
    <citation type="submission" date="2021-06" db="EMBL/GenBank/DDBJ databases">
        <title>Whole genome sequence of Paenibacillus sophorae DSM23020 for comparative genomics.</title>
        <authorList>
            <person name="Kim M.-J."/>
            <person name="Lee G."/>
            <person name="Shin J.-H."/>
        </authorList>
    </citation>
    <scope>NUCLEOTIDE SEQUENCE [LARGE SCALE GENOMIC DNA]</scope>
    <source>
        <strain evidence="9 12">DSM 23020</strain>
    </source>
</reference>
<dbReference type="OrthoDB" id="2942684at2"/>
<dbReference type="EMBL" id="CP076607">
    <property type="protein sequence ID" value="QWU16162.1"/>
    <property type="molecule type" value="Genomic_DNA"/>
</dbReference>
<sequence length="417" mass="46236">MRYFSILKKGKLRIFWITQTISMIANAFHLIALPLWILAITKSPMQTSLVAFTELLAMIIFSLFSGGIVDILKKKKLLIIGDVIRGILTVLLLFVHSENEIWIVYLTAIGTGMMSSLFGPAQNAIIRQTFNNEELTYSNSIFQLSFSVSLLVGPIIGGTALSYFGYELTFIINAISFFIGAFGSLFIIDQSIGKRRQRNIIYEVLRDLKEGVIFVKTKLNIQKVMITQSVVFFLTGANGFLFITYFNISNVDLSVIGIFMTSQGAGMILGSIIIPKILNLTKRFYLLLGLLITLMGISISIYISLVPHNNVVAIIFILIFGITLSSFNIITSTLLQRESSGDHIGKVTSFSRLVNRSSMAIATALAGTLASIFSIQNIVIIEGIILSIMGLVLVVILGQLFQLRKYSQKTSRLNERP</sequence>
<keyword evidence="6 7" id="KW-0472">Membrane</keyword>
<evidence type="ECO:0000256" key="4">
    <source>
        <dbReference type="ARBA" id="ARBA00022692"/>
    </source>
</evidence>
<dbReference type="InterPro" id="IPR036259">
    <property type="entry name" value="MFS_trans_sf"/>
</dbReference>
<feature type="transmembrane region" description="Helical" evidence="7">
    <location>
        <begin position="141"/>
        <end position="164"/>
    </location>
</feature>
<protein>
    <submittedName>
        <fullName evidence="9">MFS transporter</fullName>
    </submittedName>
    <submittedName>
        <fullName evidence="10">Na+/melibiose symporter</fullName>
    </submittedName>
</protein>
<dbReference type="Proteomes" id="UP000683429">
    <property type="component" value="Chromosome"/>
</dbReference>
<keyword evidence="2" id="KW-0813">Transport</keyword>
<feature type="transmembrane region" description="Helical" evidence="7">
    <location>
        <begin position="170"/>
        <end position="188"/>
    </location>
</feature>
<dbReference type="InterPro" id="IPR020846">
    <property type="entry name" value="MFS_dom"/>
</dbReference>
<feature type="transmembrane region" description="Helical" evidence="7">
    <location>
        <begin position="379"/>
        <end position="401"/>
    </location>
</feature>
<dbReference type="STRING" id="1333845.SAMN04487895_102418"/>
<evidence type="ECO:0000256" key="7">
    <source>
        <dbReference type="SAM" id="Phobius"/>
    </source>
</evidence>
<dbReference type="InterPro" id="IPR022324">
    <property type="entry name" value="Bacilysin_exporter_BacE_put"/>
</dbReference>
<evidence type="ECO:0000256" key="2">
    <source>
        <dbReference type="ARBA" id="ARBA00022448"/>
    </source>
</evidence>
<feature type="transmembrane region" description="Helical" evidence="7">
    <location>
        <begin position="49"/>
        <end position="72"/>
    </location>
</feature>
<comment type="subcellular location">
    <subcellularLocation>
        <location evidence="1">Cell membrane</location>
        <topology evidence="1">Multi-pass membrane protein</topology>
    </subcellularLocation>
</comment>
<name>A0A1H8J0M1_9BACL</name>
<feature type="transmembrane region" description="Helical" evidence="7">
    <location>
        <begin position="353"/>
        <end position="373"/>
    </location>
</feature>
<evidence type="ECO:0000313" key="9">
    <source>
        <dbReference type="EMBL" id="QWU16162.1"/>
    </source>
</evidence>
<evidence type="ECO:0000313" key="10">
    <source>
        <dbReference type="EMBL" id="SEN74251.1"/>
    </source>
</evidence>
<evidence type="ECO:0000256" key="3">
    <source>
        <dbReference type="ARBA" id="ARBA00022475"/>
    </source>
</evidence>
<gene>
    <name evidence="9" type="ORF">KP014_02485</name>
    <name evidence="10" type="ORF">SAMN04487895_102418</name>
</gene>
<evidence type="ECO:0000256" key="1">
    <source>
        <dbReference type="ARBA" id="ARBA00004651"/>
    </source>
</evidence>
<feature type="transmembrane region" description="Helical" evidence="7">
    <location>
        <begin position="224"/>
        <end position="248"/>
    </location>
</feature>
<feature type="transmembrane region" description="Helical" evidence="7">
    <location>
        <begin position="254"/>
        <end position="274"/>
    </location>
</feature>
<feature type="transmembrane region" description="Helical" evidence="7">
    <location>
        <begin position="286"/>
        <end position="305"/>
    </location>
</feature>
<dbReference type="AlphaFoldDB" id="A0A1H8J0M1"/>
<dbReference type="SUPFAM" id="SSF103473">
    <property type="entry name" value="MFS general substrate transporter"/>
    <property type="match status" value="1"/>
</dbReference>
<feature type="transmembrane region" description="Helical" evidence="7">
    <location>
        <begin position="12"/>
        <end position="37"/>
    </location>
</feature>
<dbReference type="GO" id="GO:0022857">
    <property type="term" value="F:transmembrane transporter activity"/>
    <property type="evidence" value="ECO:0007669"/>
    <property type="project" value="InterPro"/>
</dbReference>
<dbReference type="InterPro" id="IPR011701">
    <property type="entry name" value="MFS"/>
</dbReference>
<keyword evidence="3" id="KW-1003">Cell membrane</keyword>
<dbReference type="CDD" id="cd06173">
    <property type="entry name" value="MFS_MefA_like"/>
    <property type="match status" value="1"/>
</dbReference>
<evidence type="ECO:0000256" key="5">
    <source>
        <dbReference type="ARBA" id="ARBA00022989"/>
    </source>
</evidence>
<evidence type="ECO:0000313" key="12">
    <source>
        <dbReference type="Proteomes" id="UP000683429"/>
    </source>
</evidence>
<organism evidence="10 11">
    <name type="scientific">Paenibacillus sophorae</name>
    <dbReference type="NCBI Taxonomy" id="1333845"/>
    <lineage>
        <taxon>Bacteria</taxon>
        <taxon>Bacillati</taxon>
        <taxon>Bacillota</taxon>
        <taxon>Bacilli</taxon>
        <taxon>Bacillales</taxon>
        <taxon>Paenibacillaceae</taxon>
        <taxon>Paenibacillus</taxon>
    </lineage>
</organism>
<dbReference type="Pfam" id="PF07690">
    <property type="entry name" value="MFS_1"/>
    <property type="match status" value="1"/>
</dbReference>
<dbReference type="PANTHER" id="PTHR23513:SF6">
    <property type="entry name" value="MAJOR FACILITATOR SUPERFAMILY ASSOCIATED DOMAIN-CONTAINING PROTEIN"/>
    <property type="match status" value="1"/>
</dbReference>
<evidence type="ECO:0000313" key="11">
    <source>
        <dbReference type="Proteomes" id="UP000198809"/>
    </source>
</evidence>
<keyword evidence="5 7" id="KW-1133">Transmembrane helix</keyword>